<feature type="domain" description="DUF7906" evidence="2">
    <location>
        <begin position="73"/>
        <end position="339"/>
    </location>
</feature>
<dbReference type="EMBL" id="JANJYJ010000009">
    <property type="protein sequence ID" value="KAK3188311.1"/>
    <property type="molecule type" value="Genomic_DNA"/>
</dbReference>
<dbReference type="PANTHER" id="PTHR31515:SF0">
    <property type="entry name" value="TRANSMEMBRANE PROTEIN"/>
    <property type="match status" value="1"/>
</dbReference>
<sequence>MKSTKKSASSLLSLALILALSQLALRSESAKQPFRRDPGHPHWHHGAFHDVKESVRSDVRRMLHTRAEVPFQVPLEVNIVLIGFSGDGGYRYLMDSHKLQEVLRVSFPNHRPSCLETGEALDIEHHIVYNVYPAGQPEVIALEKALKEAMVPAGNARESDFGREVPLFEVDATVVEPTFQRLYSYIFDLDNGGFSAPEMDRPAPNAIFIFNFDKVRMDPRNKEIDLDSLMYGQVSQLTEEDLKKQEGDYIYRYRYNGGGASQVWLSSGRFVVVDLSSGPCTYGKIETEEGSVSHRKLPRIRNVMFPSGLGAHSDRTTHDIFVGQLAALVSATVEHAIAPDVRFETVDMTTRLLVPIIVLQNHNRYNIMEKGHNYTIDIEAIEREVKKLVHDGQEVVIVGGSHGLHRHEKLAIAVSKAMRGHSLQETKKDGRFHVQTKTYLDGAILKEEMERSADVLAAGLLEVADPSLSSKFFLRQHWMDESEASGDSILKHKPLWASYNSKHGKEKKKKKPQKKEGDLYRTYGTRVIPVFVLSLADVDAHLMMEDESLVWTSNDVVIVLEHQNEKIPLSYVSETERRHAFPSLAQRHILAGLASAVGGLSAPYEKASHVHERPIVDWLWATGCHPFGPFSNASQISQMLQDVALRNTIYARVDSALRRIRETSETVQAFAAEYLKTPLGEPVKDKKNKSSTELWLEKFYKKTTNLPEPYPHDLVDRLEKYLDSLEEQLVDLSSLLYDHRLQDAHLNSSEILQSTMFTQQYVDRVLVSEREQMRCCDIVFKYPVQSSQTFIYWGNSYCRISCYFLVIFFSSPVR</sequence>
<evidence type="ECO:0000313" key="3">
    <source>
        <dbReference type="EMBL" id="KAK3188311.1"/>
    </source>
</evidence>
<name>A0AAD9ZQY4_9ROSI</name>
<feature type="chain" id="PRO_5042287759" description="DUF7906 domain-containing protein" evidence="1">
    <location>
        <begin position="27"/>
        <end position="814"/>
    </location>
</feature>
<evidence type="ECO:0000256" key="1">
    <source>
        <dbReference type="SAM" id="SignalP"/>
    </source>
</evidence>
<dbReference type="AlphaFoldDB" id="A0AAD9ZQY4"/>
<dbReference type="InterPro" id="IPR057228">
    <property type="entry name" value="DUF7906"/>
</dbReference>
<dbReference type="Pfam" id="PF25483">
    <property type="entry name" value="DUF7906"/>
    <property type="match status" value="1"/>
</dbReference>
<organism evidence="3 4">
    <name type="scientific">Dipteronia sinensis</name>
    <dbReference type="NCBI Taxonomy" id="43782"/>
    <lineage>
        <taxon>Eukaryota</taxon>
        <taxon>Viridiplantae</taxon>
        <taxon>Streptophyta</taxon>
        <taxon>Embryophyta</taxon>
        <taxon>Tracheophyta</taxon>
        <taxon>Spermatophyta</taxon>
        <taxon>Magnoliopsida</taxon>
        <taxon>eudicotyledons</taxon>
        <taxon>Gunneridae</taxon>
        <taxon>Pentapetalae</taxon>
        <taxon>rosids</taxon>
        <taxon>malvids</taxon>
        <taxon>Sapindales</taxon>
        <taxon>Sapindaceae</taxon>
        <taxon>Hippocastanoideae</taxon>
        <taxon>Acereae</taxon>
        <taxon>Dipteronia</taxon>
    </lineage>
</organism>
<dbReference type="PANTHER" id="PTHR31515">
    <property type="entry name" value="TRANSMEMBRANE PROTEIN-RELATED"/>
    <property type="match status" value="1"/>
</dbReference>
<accession>A0AAD9ZQY4</accession>
<reference evidence="3" key="1">
    <citation type="journal article" date="2023" name="Plant J.">
        <title>Genome sequences and population genomics provide insights into the demographic history, inbreeding, and mutation load of two 'living fossil' tree species of Dipteronia.</title>
        <authorList>
            <person name="Feng Y."/>
            <person name="Comes H.P."/>
            <person name="Chen J."/>
            <person name="Zhu S."/>
            <person name="Lu R."/>
            <person name="Zhang X."/>
            <person name="Li P."/>
            <person name="Qiu J."/>
            <person name="Olsen K.M."/>
            <person name="Qiu Y."/>
        </authorList>
    </citation>
    <scope>NUCLEOTIDE SEQUENCE</scope>
    <source>
        <strain evidence="3">NBL</strain>
    </source>
</reference>
<keyword evidence="1" id="KW-0732">Signal</keyword>
<keyword evidence="4" id="KW-1185">Reference proteome</keyword>
<comment type="caution">
    <text evidence="3">The sequence shown here is derived from an EMBL/GenBank/DDBJ whole genome shotgun (WGS) entry which is preliminary data.</text>
</comment>
<dbReference type="Proteomes" id="UP001281410">
    <property type="component" value="Unassembled WGS sequence"/>
</dbReference>
<proteinExistence type="predicted"/>
<evidence type="ECO:0000259" key="2">
    <source>
        <dbReference type="Pfam" id="PF25483"/>
    </source>
</evidence>
<feature type="signal peptide" evidence="1">
    <location>
        <begin position="1"/>
        <end position="26"/>
    </location>
</feature>
<protein>
    <recommendedName>
        <fullName evidence="2">DUF7906 domain-containing protein</fullName>
    </recommendedName>
</protein>
<evidence type="ECO:0000313" key="4">
    <source>
        <dbReference type="Proteomes" id="UP001281410"/>
    </source>
</evidence>
<gene>
    <name evidence="3" type="ORF">Dsin_027872</name>
</gene>